<proteinExistence type="predicted"/>
<protein>
    <submittedName>
        <fullName evidence="1">Uncharacterized protein</fullName>
    </submittedName>
</protein>
<gene>
    <name evidence="1" type="ORF">GDO54_006115</name>
</gene>
<reference evidence="1" key="1">
    <citation type="thesis" date="2020" institute="ProQuest LLC" country="789 East Eisenhower Parkway, Ann Arbor, MI, USA">
        <title>Comparative Genomics and Chromosome Evolution.</title>
        <authorList>
            <person name="Mudd A.B."/>
        </authorList>
    </citation>
    <scope>NUCLEOTIDE SEQUENCE</scope>
    <source>
        <strain evidence="1">1538</strain>
        <tissue evidence="1">Blood</tissue>
    </source>
</reference>
<dbReference type="AlphaFoldDB" id="A0AAV3ATN7"/>
<dbReference type="EMBL" id="DYDO01000002">
    <property type="protein sequence ID" value="DBA30087.1"/>
    <property type="molecule type" value="Genomic_DNA"/>
</dbReference>
<accession>A0AAV3ATN7</accession>
<dbReference type="Proteomes" id="UP001181693">
    <property type="component" value="Unassembled WGS sequence"/>
</dbReference>
<evidence type="ECO:0000313" key="1">
    <source>
        <dbReference type="EMBL" id="DBA30087.1"/>
    </source>
</evidence>
<dbReference type="EMBL" id="DYDO01000002">
    <property type="protein sequence ID" value="DBA30088.1"/>
    <property type="molecule type" value="Genomic_DNA"/>
</dbReference>
<dbReference type="PANTHER" id="PTHR36292">
    <property type="entry name" value="UPF0575 PROTEIN C19ORF67"/>
    <property type="match status" value="1"/>
</dbReference>
<organism evidence="1 2">
    <name type="scientific">Pyxicephalus adspersus</name>
    <name type="common">African bullfrog</name>
    <dbReference type="NCBI Taxonomy" id="30357"/>
    <lineage>
        <taxon>Eukaryota</taxon>
        <taxon>Metazoa</taxon>
        <taxon>Chordata</taxon>
        <taxon>Craniata</taxon>
        <taxon>Vertebrata</taxon>
        <taxon>Euteleostomi</taxon>
        <taxon>Amphibia</taxon>
        <taxon>Batrachia</taxon>
        <taxon>Anura</taxon>
        <taxon>Neobatrachia</taxon>
        <taxon>Ranoidea</taxon>
        <taxon>Pyxicephalidae</taxon>
        <taxon>Pyxicephalinae</taxon>
        <taxon>Pyxicephalus</taxon>
    </lineage>
</organism>
<name>A0AAV3ATN7_PYXAD</name>
<keyword evidence="2" id="KW-1185">Reference proteome</keyword>
<evidence type="ECO:0000313" key="2">
    <source>
        <dbReference type="Proteomes" id="UP001181693"/>
    </source>
</evidence>
<sequence>MASDEPSISTQDGQAEDVSLDYLNRNLMYLLHKIEVLKVYLPLANNFVPDKHFSTELLILMKNCEPLLLYLESAARSITNNRSPVCEILKRQLLDMSELLVKHLEHLSLLYNSFGLISLNDMDPEGMPAVLCGRFSL</sequence>
<comment type="caution">
    <text evidence="1">The sequence shown here is derived from an EMBL/GenBank/DDBJ whole genome shotgun (WGS) entry which is preliminary data.</text>
</comment>
<dbReference type="PANTHER" id="PTHR36292:SF2">
    <property type="entry name" value="STERILE ALPHA MOTIF DOMAIN-CONTAINING PROTEIN 1"/>
    <property type="match status" value="1"/>
</dbReference>